<name>A0A7Y6NHV8_9GAMM</name>
<dbReference type="EMBL" id="JABWPM010000031">
    <property type="protein sequence ID" value="NUY98721.1"/>
    <property type="molecule type" value="Genomic_DNA"/>
</dbReference>
<dbReference type="InterPro" id="IPR025317">
    <property type="entry name" value="DUF4222"/>
</dbReference>
<evidence type="ECO:0000313" key="2">
    <source>
        <dbReference type="Proteomes" id="UP000566985"/>
    </source>
</evidence>
<reference evidence="1 2" key="1">
    <citation type="submission" date="2020-05" db="EMBL/GenBank/DDBJ databases">
        <title>Whole Genome Sequences of Enterobacteriales Associated with the International Space Station.</title>
        <authorList>
            <person name="Bharadwaj A."/>
            <person name="Daudu R."/>
            <person name="Singh N."/>
            <person name="Wood J."/>
            <person name="Debieu M."/>
            <person name="Mason C."/>
            <person name="Wang C."/>
            <person name="Venkateswaran K."/>
        </authorList>
    </citation>
    <scope>NUCLEOTIDE SEQUENCE [LARGE SCALE GENOMIC DNA]</scope>
    <source>
        <strain evidence="1 2">IF5SW-B1</strain>
    </source>
</reference>
<organism evidence="1 2">
    <name type="scientific">Pantoea brenneri</name>
    <dbReference type="NCBI Taxonomy" id="472694"/>
    <lineage>
        <taxon>Bacteria</taxon>
        <taxon>Pseudomonadati</taxon>
        <taxon>Pseudomonadota</taxon>
        <taxon>Gammaproteobacteria</taxon>
        <taxon>Enterobacterales</taxon>
        <taxon>Erwiniaceae</taxon>
        <taxon>Pantoea</taxon>
    </lineage>
</organism>
<dbReference type="Proteomes" id="UP000566985">
    <property type="component" value="Unassembled WGS sequence"/>
</dbReference>
<evidence type="ECO:0000313" key="1">
    <source>
        <dbReference type="EMBL" id="NUY98721.1"/>
    </source>
</evidence>
<comment type="caution">
    <text evidence="1">The sequence shown here is derived from an EMBL/GenBank/DDBJ whole genome shotgun (WGS) entry which is preliminary data.</text>
</comment>
<dbReference type="AlphaFoldDB" id="A0A7Y6NHV8"/>
<accession>A0A7Y6NHV8</accession>
<protein>
    <submittedName>
        <fullName evidence="1">DUF4222 domain-containing protein</fullName>
    </submittedName>
</protein>
<dbReference type="Pfam" id="PF13973">
    <property type="entry name" value="DUF4222"/>
    <property type="match status" value="1"/>
</dbReference>
<gene>
    <name evidence="1" type="ORF">HU668_19915</name>
</gene>
<sequence length="60" mass="7139">MENEIIKPWVERYKDHRGVVVETVGVDVVNHRVIYMRPTYPHPCMQPRALFSQKFRKVAS</sequence>
<proteinExistence type="predicted"/>
<dbReference type="RefSeq" id="WP_069729863.1">
    <property type="nucleotide sequence ID" value="NZ_JABWPE010000031.1"/>
</dbReference>
<dbReference type="GeneID" id="57347437"/>